<comment type="caution">
    <text evidence="1">The sequence shown here is derived from an EMBL/GenBank/DDBJ whole genome shotgun (WGS) entry which is preliminary data.</text>
</comment>
<protein>
    <submittedName>
        <fullName evidence="1">Uncharacterized protein</fullName>
    </submittedName>
</protein>
<organism evidence="1 2">
    <name type="scientific">Streptococcus shenyangsis</name>
    <dbReference type="NCBI Taxonomy" id="2589786"/>
    <lineage>
        <taxon>Bacteria</taxon>
        <taxon>Bacillati</taxon>
        <taxon>Bacillota</taxon>
        <taxon>Bacilli</taxon>
        <taxon>Lactobacillales</taxon>
        <taxon>Streptococcaceae</taxon>
        <taxon>Streptococcus</taxon>
    </lineage>
</organism>
<evidence type="ECO:0000313" key="1">
    <source>
        <dbReference type="EMBL" id="TPE37097.1"/>
    </source>
</evidence>
<name>A0ABY2YDB9_9STRE</name>
<dbReference type="RefSeq" id="WP_001022715.1">
    <property type="nucleotide sequence ID" value="NZ_VFSH01000017.1"/>
</dbReference>
<keyword evidence="2" id="KW-1185">Reference proteome</keyword>
<sequence length="65" mass="6825">MNIKTIEQVNVRKADTLATVEGGKNDLTCILDTAGMVEIGFFNADPVSVTFAISTGGLAAESFCK</sequence>
<dbReference type="Proteomes" id="UP000315907">
    <property type="component" value="Unassembled WGS sequence"/>
</dbReference>
<reference evidence="1 2" key="1">
    <citation type="submission" date="2019-06" db="EMBL/GenBank/DDBJ databases">
        <authorList>
            <person name="Xiao C."/>
            <person name="Li X."/>
            <person name="Sun Y."/>
            <person name="Liu D."/>
        </authorList>
    </citation>
    <scope>NUCLEOTIDE SEQUENCE [LARGE SCALE GENOMIC DNA]</scope>
    <source>
        <strain evidence="1 2">D19</strain>
    </source>
</reference>
<accession>A0ABY2YDB9</accession>
<evidence type="ECO:0000313" key="2">
    <source>
        <dbReference type="Proteomes" id="UP000315907"/>
    </source>
</evidence>
<gene>
    <name evidence="1" type="ORF">FJR77_09625</name>
</gene>
<proteinExistence type="predicted"/>
<dbReference type="EMBL" id="VFSH01000017">
    <property type="protein sequence ID" value="TPE37097.1"/>
    <property type="molecule type" value="Genomic_DNA"/>
</dbReference>